<comment type="caution">
    <text evidence="1">The sequence shown here is derived from an EMBL/GenBank/DDBJ whole genome shotgun (WGS) entry which is preliminary data.</text>
</comment>
<dbReference type="Proteomes" id="UP001272137">
    <property type="component" value="Unassembled WGS sequence"/>
</dbReference>
<sequence>MKPGKYAVITGFALNFLSDSSISTICWSHPSIKQWWESS</sequence>
<reference evidence="1" key="1">
    <citation type="submission" date="2018-08" db="EMBL/GenBank/DDBJ databases">
        <title>Identification of Burkholderia cepacia strains that express a Burkholderia pseudomallei-like capsular polysaccharide.</title>
        <authorList>
            <person name="Burtnick M.N."/>
            <person name="Vongsouvath M."/>
            <person name="Newton P."/>
            <person name="Wuthiekanun V."/>
            <person name="Limmathurotsakul D."/>
            <person name="Brett P.J."/>
            <person name="Chantratita N."/>
            <person name="Dance D.A."/>
        </authorList>
    </citation>
    <scope>NUCLEOTIDE SEQUENCE</scope>
    <source>
        <strain evidence="1">SBXCC001</strain>
    </source>
</reference>
<accession>A0AAW9CNJ8</accession>
<evidence type="ECO:0000313" key="1">
    <source>
        <dbReference type="EMBL" id="MDW9250668.1"/>
    </source>
</evidence>
<dbReference type="EMBL" id="QXCT01000001">
    <property type="protein sequence ID" value="MDW9250668.1"/>
    <property type="molecule type" value="Genomic_DNA"/>
</dbReference>
<organism evidence="1 2">
    <name type="scientific">Burkholderia thailandensis</name>
    <dbReference type="NCBI Taxonomy" id="57975"/>
    <lineage>
        <taxon>Bacteria</taxon>
        <taxon>Pseudomonadati</taxon>
        <taxon>Pseudomonadota</taxon>
        <taxon>Betaproteobacteria</taxon>
        <taxon>Burkholderiales</taxon>
        <taxon>Burkholderiaceae</taxon>
        <taxon>Burkholderia</taxon>
        <taxon>pseudomallei group</taxon>
    </lineage>
</organism>
<evidence type="ECO:0000313" key="2">
    <source>
        <dbReference type="Proteomes" id="UP001272137"/>
    </source>
</evidence>
<gene>
    <name evidence="1" type="ORF">C7S16_5796</name>
</gene>
<proteinExistence type="predicted"/>
<name>A0AAW9CNJ8_BURTH</name>
<dbReference type="AlphaFoldDB" id="A0AAW9CNJ8"/>
<protein>
    <submittedName>
        <fullName evidence="1">Uncharacterized protein</fullName>
    </submittedName>
</protein>